<protein>
    <submittedName>
        <fullName evidence="1">Uncharacterized protein</fullName>
    </submittedName>
</protein>
<reference evidence="2" key="1">
    <citation type="submission" date="2013-01" db="EMBL/GenBank/DDBJ databases">
        <title>Draft Genome Sequence of a Mulberry Tree, Morus notabilis C.K. Schneid.</title>
        <authorList>
            <person name="He N."/>
            <person name="Zhao S."/>
        </authorList>
    </citation>
    <scope>NUCLEOTIDE SEQUENCE</scope>
</reference>
<dbReference type="EMBL" id="KE344671">
    <property type="protein sequence ID" value="EXB75026.1"/>
    <property type="molecule type" value="Genomic_DNA"/>
</dbReference>
<evidence type="ECO:0000313" key="1">
    <source>
        <dbReference type="EMBL" id="EXB75026.1"/>
    </source>
</evidence>
<sequence>MWGGRRRWLRGRGGSNGGAATEMWMEVAARLSDEDTRRPPVEMTMGVDAGLRSSGGSDNDLLLSFDGGLQRRAHSCDGDDGKMGGW</sequence>
<keyword evidence="2" id="KW-1185">Reference proteome</keyword>
<organism evidence="1 2">
    <name type="scientific">Morus notabilis</name>
    <dbReference type="NCBI Taxonomy" id="981085"/>
    <lineage>
        <taxon>Eukaryota</taxon>
        <taxon>Viridiplantae</taxon>
        <taxon>Streptophyta</taxon>
        <taxon>Embryophyta</taxon>
        <taxon>Tracheophyta</taxon>
        <taxon>Spermatophyta</taxon>
        <taxon>Magnoliopsida</taxon>
        <taxon>eudicotyledons</taxon>
        <taxon>Gunneridae</taxon>
        <taxon>Pentapetalae</taxon>
        <taxon>rosids</taxon>
        <taxon>fabids</taxon>
        <taxon>Rosales</taxon>
        <taxon>Moraceae</taxon>
        <taxon>Moreae</taxon>
        <taxon>Morus</taxon>
    </lineage>
</organism>
<gene>
    <name evidence="1" type="ORF">L484_012150</name>
</gene>
<dbReference type="AlphaFoldDB" id="W9RHW7"/>
<dbReference type="Proteomes" id="UP000030645">
    <property type="component" value="Unassembled WGS sequence"/>
</dbReference>
<name>W9RHW7_9ROSA</name>
<evidence type="ECO:0000313" key="2">
    <source>
        <dbReference type="Proteomes" id="UP000030645"/>
    </source>
</evidence>
<accession>W9RHW7</accession>
<proteinExistence type="predicted"/>